<dbReference type="EMBL" id="CACVKT020008976">
    <property type="protein sequence ID" value="CAC5419020.1"/>
    <property type="molecule type" value="Genomic_DNA"/>
</dbReference>
<name>A0A6J8EES5_MYTCO</name>
<reference evidence="1 2" key="1">
    <citation type="submission" date="2020-06" db="EMBL/GenBank/DDBJ databases">
        <authorList>
            <person name="Li R."/>
            <person name="Bekaert M."/>
        </authorList>
    </citation>
    <scope>NUCLEOTIDE SEQUENCE [LARGE SCALE GENOMIC DNA]</scope>
    <source>
        <strain evidence="2">wild</strain>
    </source>
</reference>
<organism evidence="1 2">
    <name type="scientific">Mytilus coruscus</name>
    <name type="common">Sea mussel</name>
    <dbReference type="NCBI Taxonomy" id="42192"/>
    <lineage>
        <taxon>Eukaryota</taxon>
        <taxon>Metazoa</taxon>
        <taxon>Spiralia</taxon>
        <taxon>Lophotrochozoa</taxon>
        <taxon>Mollusca</taxon>
        <taxon>Bivalvia</taxon>
        <taxon>Autobranchia</taxon>
        <taxon>Pteriomorphia</taxon>
        <taxon>Mytilida</taxon>
        <taxon>Mytiloidea</taxon>
        <taxon>Mytilidae</taxon>
        <taxon>Mytilinae</taxon>
        <taxon>Mytilus</taxon>
    </lineage>
</organism>
<proteinExistence type="predicted"/>
<evidence type="ECO:0000313" key="2">
    <source>
        <dbReference type="Proteomes" id="UP000507470"/>
    </source>
</evidence>
<dbReference type="OrthoDB" id="6084449at2759"/>
<dbReference type="AlphaFoldDB" id="A0A6J8EES5"/>
<evidence type="ECO:0000313" key="1">
    <source>
        <dbReference type="EMBL" id="CAC5419020.1"/>
    </source>
</evidence>
<keyword evidence="2" id="KW-1185">Reference proteome</keyword>
<gene>
    <name evidence="1" type="ORF">MCOR_51410</name>
</gene>
<dbReference type="Proteomes" id="UP000507470">
    <property type="component" value="Unassembled WGS sequence"/>
</dbReference>
<accession>A0A6J8EES5</accession>
<protein>
    <submittedName>
        <fullName evidence="1">Uncharacterized protein</fullName>
    </submittedName>
</protein>
<sequence>MSYDTRSLLLFFKGMQLKFASDDGAELENTKEEDTLLSSQKLKTADDYFIINCEHSILQFYNGMKLQKGFDKKPRILDMCFVKLHNETHLVYIDADNKSIVVRGISKETELRKEKLAHEPNRLAKINNTTVGVIYKKELHILIFDVCKMESMFTYSITQGSIVECEGSIQGILALSPTELILSDKIHLYRCYLSQQSGIAEVFDFASSLKDKFDTARRLTQVTVSGSGCQNVIFVADENDKKLTSIGQTENLIDDHIGQNRGLQNVRAIGATEQRVYAATSAGISVFCHDKGYFNKIDDEDYRMIVEYKKHVEHTRGLCIHLDKDFIYIGLSCVIKQDDVVLVFKFKPNDTFK</sequence>